<feature type="domain" description="NodB homology" evidence="1">
    <location>
        <begin position="26"/>
        <end position="205"/>
    </location>
</feature>
<dbReference type="GO" id="GO:0016810">
    <property type="term" value="F:hydrolase activity, acting on carbon-nitrogen (but not peptide) bonds"/>
    <property type="evidence" value="ECO:0007669"/>
    <property type="project" value="InterPro"/>
</dbReference>
<sequence length="208" mass="24268">MSLKSRIIQRLFPNNKIYTKKKSGEKCLYLTFDDGPTPRVTPQVLELLSKHETKATFFFIGKRMENHPAIVRQAMAEGHALGNHSYNHKGFKFMPTKHQLAEIIQTNELMSEFNIQKENILFRPPHGRWRISLLWQLIKRNIPVVLWSVDSQDYSKKASQELCQRLLQMPMSDGDIILFHDDNDQCLELLETLIPAWKARGFNFQSLS</sequence>
<gene>
    <name evidence="2" type="ORF">FE810_07615</name>
</gene>
<evidence type="ECO:0000313" key="3">
    <source>
        <dbReference type="Proteomes" id="UP000307790"/>
    </source>
</evidence>
<dbReference type="PANTHER" id="PTHR10587">
    <property type="entry name" value="GLYCOSYL TRANSFERASE-RELATED"/>
    <property type="match status" value="1"/>
</dbReference>
<dbReference type="Proteomes" id="UP000307790">
    <property type="component" value="Unassembled WGS sequence"/>
</dbReference>
<dbReference type="EMBL" id="VCBC01000006">
    <property type="protein sequence ID" value="TLU65770.1"/>
    <property type="molecule type" value="Genomic_DNA"/>
</dbReference>
<dbReference type="GO" id="GO:0005975">
    <property type="term" value="P:carbohydrate metabolic process"/>
    <property type="evidence" value="ECO:0007669"/>
    <property type="project" value="InterPro"/>
</dbReference>
<evidence type="ECO:0000313" key="2">
    <source>
        <dbReference type="EMBL" id="TLU65770.1"/>
    </source>
</evidence>
<dbReference type="InterPro" id="IPR050248">
    <property type="entry name" value="Polysacc_deacetylase_ArnD"/>
</dbReference>
<name>A0A5R9IJN9_9GAMM</name>
<reference evidence="2 3" key="1">
    <citation type="submission" date="2019-05" db="EMBL/GenBank/DDBJ databases">
        <title>Genome sequences of Thalassotalea litorea 1K03283.</title>
        <authorList>
            <person name="Zhang D."/>
        </authorList>
    </citation>
    <scope>NUCLEOTIDE SEQUENCE [LARGE SCALE GENOMIC DNA]</scope>
    <source>
        <strain evidence="2 3">MCCC 1K03283</strain>
    </source>
</reference>
<keyword evidence="3" id="KW-1185">Reference proteome</keyword>
<proteinExistence type="predicted"/>
<evidence type="ECO:0000259" key="1">
    <source>
        <dbReference type="PROSITE" id="PS51677"/>
    </source>
</evidence>
<dbReference type="CDD" id="cd10917">
    <property type="entry name" value="CE4_NodB_like_6s_7s"/>
    <property type="match status" value="1"/>
</dbReference>
<protein>
    <submittedName>
        <fullName evidence="2">Polysaccharide deacetylase family protein</fullName>
    </submittedName>
</protein>
<dbReference type="Gene3D" id="3.20.20.370">
    <property type="entry name" value="Glycoside hydrolase/deacetylase"/>
    <property type="match status" value="1"/>
</dbReference>
<comment type="caution">
    <text evidence="2">The sequence shown here is derived from an EMBL/GenBank/DDBJ whole genome shotgun (WGS) entry which is preliminary data.</text>
</comment>
<dbReference type="SUPFAM" id="SSF88713">
    <property type="entry name" value="Glycoside hydrolase/deacetylase"/>
    <property type="match status" value="1"/>
</dbReference>
<dbReference type="InterPro" id="IPR011330">
    <property type="entry name" value="Glyco_hydro/deAcase_b/a-brl"/>
</dbReference>
<dbReference type="RefSeq" id="WP_138319431.1">
    <property type="nucleotide sequence ID" value="NZ_VCBC01000006.1"/>
</dbReference>
<dbReference type="Pfam" id="PF01522">
    <property type="entry name" value="Polysacc_deac_1"/>
    <property type="match status" value="1"/>
</dbReference>
<accession>A0A5R9IJN9</accession>
<organism evidence="2 3">
    <name type="scientific">Thalassotalea litorea</name>
    <dbReference type="NCBI Taxonomy" id="2020715"/>
    <lineage>
        <taxon>Bacteria</taxon>
        <taxon>Pseudomonadati</taxon>
        <taxon>Pseudomonadota</taxon>
        <taxon>Gammaproteobacteria</taxon>
        <taxon>Alteromonadales</taxon>
        <taxon>Colwelliaceae</taxon>
        <taxon>Thalassotalea</taxon>
    </lineage>
</organism>
<dbReference type="InterPro" id="IPR002509">
    <property type="entry name" value="NODB_dom"/>
</dbReference>
<dbReference type="OrthoDB" id="9784220at2"/>
<dbReference type="AlphaFoldDB" id="A0A5R9IJN9"/>
<dbReference type="PROSITE" id="PS51677">
    <property type="entry name" value="NODB"/>
    <property type="match status" value="1"/>
</dbReference>